<keyword evidence="2" id="KW-1185">Reference proteome</keyword>
<name>A0ACC1SD91_9HYPO</name>
<dbReference type="EMBL" id="JANRMS010000588">
    <property type="protein sequence ID" value="KAJ3537298.1"/>
    <property type="molecule type" value="Genomic_DNA"/>
</dbReference>
<evidence type="ECO:0000313" key="2">
    <source>
        <dbReference type="Proteomes" id="UP001148629"/>
    </source>
</evidence>
<comment type="caution">
    <text evidence="1">The sequence shown here is derived from an EMBL/GenBank/DDBJ whole genome shotgun (WGS) entry which is preliminary data.</text>
</comment>
<organism evidence="1 2">
    <name type="scientific">Fusarium decemcellulare</name>
    <dbReference type="NCBI Taxonomy" id="57161"/>
    <lineage>
        <taxon>Eukaryota</taxon>
        <taxon>Fungi</taxon>
        <taxon>Dikarya</taxon>
        <taxon>Ascomycota</taxon>
        <taxon>Pezizomycotina</taxon>
        <taxon>Sordariomycetes</taxon>
        <taxon>Hypocreomycetidae</taxon>
        <taxon>Hypocreales</taxon>
        <taxon>Nectriaceae</taxon>
        <taxon>Fusarium</taxon>
        <taxon>Fusarium decemcellulare species complex</taxon>
    </lineage>
</organism>
<protein>
    <submittedName>
        <fullName evidence="1">Uncharacterized protein</fullName>
    </submittedName>
</protein>
<reference evidence="1" key="1">
    <citation type="submission" date="2022-08" db="EMBL/GenBank/DDBJ databases">
        <title>Genome Sequence of Fusarium decemcellulare.</title>
        <authorList>
            <person name="Buettner E."/>
        </authorList>
    </citation>
    <scope>NUCLEOTIDE SEQUENCE</scope>
    <source>
        <strain evidence="1">Babe19</strain>
    </source>
</reference>
<gene>
    <name evidence="1" type="ORF">NM208_g6368</name>
</gene>
<accession>A0ACC1SD91</accession>
<proteinExistence type="predicted"/>
<evidence type="ECO:0000313" key="1">
    <source>
        <dbReference type="EMBL" id="KAJ3537298.1"/>
    </source>
</evidence>
<sequence>MKFSLSTFTTALVVLSAQPIFAAKLPSRQDTSTNLMKRTWRPPAPGTGFCPEGCLSITAPTGAILACCDDGSGIEGCSDCSPRECNPDDGPATCCPGSGQACCPEDKCPPGCPNPDCE</sequence>
<dbReference type="Proteomes" id="UP001148629">
    <property type="component" value="Unassembled WGS sequence"/>
</dbReference>